<accession>A0ABV0MKN7</accession>
<comment type="caution">
    <text evidence="2">The sequence shown here is derived from an EMBL/GenBank/DDBJ whole genome shotgun (WGS) entry which is preliminary data.</text>
</comment>
<dbReference type="Proteomes" id="UP001476798">
    <property type="component" value="Unassembled WGS sequence"/>
</dbReference>
<dbReference type="EMBL" id="JAHRIO010002905">
    <property type="protein sequence ID" value="MEQ2159638.1"/>
    <property type="molecule type" value="Genomic_DNA"/>
</dbReference>
<keyword evidence="3" id="KW-1185">Reference proteome</keyword>
<feature type="non-terminal residue" evidence="2">
    <location>
        <position position="1"/>
    </location>
</feature>
<evidence type="ECO:0000313" key="3">
    <source>
        <dbReference type="Proteomes" id="UP001476798"/>
    </source>
</evidence>
<protein>
    <submittedName>
        <fullName evidence="2">Uncharacterized protein</fullName>
    </submittedName>
</protein>
<feature type="region of interest" description="Disordered" evidence="1">
    <location>
        <begin position="1"/>
        <end position="60"/>
    </location>
</feature>
<feature type="compositionally biased region" description="Gly residues" evidence="1">
    <location>
        <begin position="15"/>
        <end position="34"/>
    </location>
</feature>
<reference evidence="2 3" key="1">
    <citation type="submission" date="2021-06" db="EMBL/GenBank/DDBJ databases">
        <authorList>
            <person name="Palmer J.M."/>
        </authorList>
    </citation>
    <scope>NUCLEOTIDE SEQUENCE [LARGE SCALE GENOMIC DNA]</scope>
    <source>
        <strain evidence="2 3">GA_2019</strain>
        <tissue evidence="2">Muscle</tissue>
    </source>
</reference>
<evidence type="ECO:0000256" key="1">
    <source>
        <dbReference type="SAM" id="MobiDB-lite"/>
    </source>
</evidence>
<organism evidence="2 3">
    <name type="scientific">Goodea atripinnis</name>
    <dbReference type="NCBI Taxonomy" id="208336"/>
    <lineage>
        <taxon>Eukaryota</taxon>
        <taxon>Metazoa</taxon>
        <taxon>Chordata</taxon>
        <taxon>Craniata</taxon>
        <taxon>Vertebrata</taxon>
        <taxon>Euteleostomi</taxon>
        <taxon>Actinopterygii</taxon>
        <taxon>Neopterygii</taxon>
        <taxon>Teleostei</taxon>
        <taxon>Neoteleostei</taxon>
        <taxon>Acanthomorphata</taxon>
        <taxon>Ovalentaria</taxon>
        <taxon>Atherinomorphae</taxon>
        <taxon>Cyprinodontiformes</taxon>
        <taxon>Goodeidae</taxon>
        <taxon>Goodea</taxon>
    </lineage>
</organism>
<proteinExistence type="predicted"/>
<name>A0ABV0MKN7_9TELE</name>
<sequence length="60" mass="5894">GDPPETEPEQSYSPAGGGESHSAGATGGGRGGTQESGETAVDCTGSGKIAKRSLRMMLGQ</sequence>
<evidence type="ECO:0000313" key="2">
    <source>
        <dbReference type="EMBL" id="MEQ2159638.1"/>
    </source>
</evidence>
<gene>
    <name evidence="2" type="ORF">GOODEAATRI_025095</name>
</gene>